<feature type="compositionally biased region" description="Basic and acidic residues" evidence="1">
    <location>
        <begin position="27"/>
        <end position="38"/>
    </location>
</feature>
<reference evidence="3 4" key="1">
    <citation type="submission" date="2014-10" db="EMBL/GenBank/DDBJ databases">
        <title>Draft genome of the hookworm Ancylostoma caninum.</title>
        <authorList>
            <person name="Mitreva M."/>
        </authorList>
    </citation>
    <scope>NUCLEOTIDE SEQUENCE [LARGE SCALE GENOMIC DNA]</scope>
    <source>
        <strain evidence="3 4">Baltimore</strain>
    </source>
</reference>
<sequence>MTGIRRGSSFADTSKLESLRKQASTVHFEENGPEEARKNDLARKRHHSLLITHFVSTSFHLISSVLLYLSWNSADVTCGETSVFLTNLQAVLIGIYGLTIVVKVFILIKHFFHLRFPAKYITVISSLIAGKQFVLAVICEVFLEASTMVPRTGCPGIRGTLPVLGSRIFYLLSIVINAFFFAVAAKLHPAEE</sequence>
<evidence type="ECO:0000256" key="2">
    <source>
        <dbReference type="SAM" id="Phobius"/>
    </source>
</evidence>
<comment type="caution">
    <text evidence="3">The sequence shown here is derived from an EMBL/GenBank/DDBJ whole genome shotgun (WGS) entry which is preliminary data.</text>
</comment>
<feature type="region of interest" description="Disordered" evidence="1">
    <location>
        <begin position="1"/>
        <end position="38"/>
    </location>
</feature>
<keyword evidence="2" id="KW-0472">Membrane</keyword>
<dbReference type="OrthoDB" id="5818717at2759"/>
<keyword evidence="2" id="KW-0812">Transmembrane</keyword>
<feature type="transmembrane region" description="Helical" evidence="2">
    <location>
        <begin position="48"/>
        <end position="71"/>
    </location>
</feature>
<accession>A0A368FXF0</accession>
<name>A0A368FXF0_ANCCA</name>
<evidence type="ECO:0000313" key="3">
    <source>
        <dbReference type="EMBL" id="RCN35669.1"/>
    </source>
</evidence>
<feature type="transmembrane region" description="Helical" evidence="2">
    <location>
        <begin position="83"/>
        <end position="108"/>
    </location>
</feature>
<evidence type="ECO:0000313" key="4">
    <source>
        <dbReference type="Proteomes" id="UP000252519"/>
    </source>
</evidence>
<dbReference type="AlphaFoldDB" id="A0A368FXF0"/>
<protein>
    <submittedName>
        <fullName evidence="3">Uncharacterized protein</fullName>
    </submittedName>
</protein>
<organism evidence="3 4">
    <name type="scientific">Ancylostoma caninum</name>
    <name type="common">Dog hookworm</name>
    <dbReference type="NCBI Taxonomy" id="29170"/>
    <lineage>
        <taxon>Eukaryota</taxon>
        <taxon>Metazoa</taxon>
        <taxon>Ecdysozoa</taxon>
        <taxon>Nematoda</taxon>
        <taxon>Chromadorea</taxon>
        <taxon>Rhabditida</taxon>
        <taxon>Rhabditina</taxon>
        <taxon>Rhabditomorpha</taxon>
        <taxon>Strongyloidea</taxon>
        <taxon>Ancylostomatidae</taxon>
        <taxon>Ancylostomatinae</taxon>
        <taxon>Ancylostoma</taxon>
    </lineage>
</organism>
<evidence type="ECO:0000256" key="1">
    <source>
        <dbReference type="SAM" id="MobiDB-lite"/>
    </source>
</evidence>
<feature type="transmembrane region" description="Helical" evidence="2">
    <location>
        <begin position="120"/>
        <end position="143"/>
    </location>
</feature>
<dbReference type="Proteomes" id="UP000252519">
    <property type="component" value="Unassembled WGS sequence"/>
</dbReference>
<gene>
    <name evidence="3" type="ORF">ANCCAN_18474</name>
</gene>
<feature type="transmembrane region" description="Helical" evidence="2">
    <location>
        <begin position="168"/>
        <end position="187"/>
    </location>
</feature>
<dbReference type="EMBL" id="JOJR01000636">
    <property type="protein sequence ID" value="RCN35669.1"/>
    <property type="molecule type" value="Genomic_DNA"/>
</dbReference>
<proteinExistence type="predicted"/>
<keyword evidence="2" id="KW-1133">Transmembrane helix</keyword>
<keyword evidence="4" id="KW-1185">Reference proteome</keyword>